<organism evidence="2 3">
    <name type="scientific">Eimeria tenella</name>
    <name type="common">Coccidian parasite</name>
    <dbReference type="NCBI Taxonomy" id="5802"/>
    <lineage>
        <taxon>Eukaryota</taxon>
        <taxon>Sar</taxon>
        <taxon>Alveolata</taxon>
        <taxon>Apicomplexa</taxon>
        <taxon>Conoidasida</taxon>
        <taxon>Coccidia</taxon>
        <taxon>Eucoccidiorida</taxon>
        <taxon>Eimeriorina</taxon>
        <taxon>Eimeriidae</taxon>
        <taxon>Eimeria</taxon>
    </lineage>
</organism>
<name>C8TDY1_EIMTE</name>
<reference evidence="2 3" key="1">
    <citation type="journal article" date="2007" name="Genome Res.">
        <title>Sequencing and analysis of chromosome 1 of Eimeria tenella reveals a unique segmental organization.</title>
        <authorList>
            <person name="Ling K.H."/>
            <person name="Rajandream M.A."/>
            <person name="Rivailler P."/>
            <person name="Ivens A."/>
            <person name="Yap S.J."/>
            <person name="Madeira A.M.B.N."/>
            <person name="Mungall K."/>
            <person name="Billington K."/>
            <person name="Yee W.Y."/>
            <person name="Bankier A.T."/>
            <person name="Carroll F."/>
            <person name="Durham A.M."/>
            <person name="Peters N."/>
            <person name="Loo S.S."/>
            <person name="Mat-Isa M.N."/>
            <person name="Novaes J."/>
            <person name="Quail M."/>
            <person name="Rosli R."/>
            <person name="Shamsudin M.N."/>
            <person name="Sobreira T.J.P."/>
            <person name="Tivey A.R."/>
            <person name="Wai S.F."/>
            <person name="White S."/>
            <person name="Wu X."/>
            <person name="Kerhornou A.X."/>
            <person name="Blake D."/>
            <person name="Mohamed R."/>
            <person name="Shirley M."/>
            <person name="Gruber A."/>
            <person name="Berriman M."/>
            <person name="Tomley F."/>
            <person name="Dear P.H."/>
            <person name="Wan K.L."/>
        </authorList>
    </citation>
    <scope>NUCLEOTIDE SEQUENCE [LARGE SCALE GENOMIC DNA]</scope>
    <source>
        <strain evidence="2 3">Houghton</strain>
    </source>
</reference>
<gene>
    <name evidence="2" type="ORF">e2017b09.tmp0302</name>
</gene>
<dbReference type="Proteomes" id="UP000243681">
    <property type="component" value="Chromosome 1"/>
</dbReference>
<sequence>MGLSYIEQALSDGTLTVRVLFELQVAQTTGSLHQPLRNLSTQAPGQYATTESEDNSAPLAKTMKHRFLFNGTEKLFSLEFVNSNRYSFKRSSAAL</sequence>
<dbReference type="EMBL" id="AM269894">
    <property type="protein sequence ID" value="CAK51467.1"/>
    <property type="molecule type" value="Genomic_DNA"/>
</dbReference>
<accession>C8TDY1</accession>
<feature type="region of interest" description="Disordered" evidence="1">
    <location>
        <begin position="35"/>
        <end position="56"/>
    </location>
</feature>
<evidence type="ECO:0000313" key="2">
    <source>
        <dbReference type="EMBL" id="CAK51467.1"/>
    </source>
</evidence>
<protein>
    <submittedName>
        <fullName evidence="2">Uncharacterized protein</fullName>
    </submittedName>
</protein>
<evidence type="ECO:0000256" key="1">
    <source>
        <dbReference type="SAM" id="MobiDB-lite"/>
    </source>
</evidence>
<proteinExistence type="predicted"/>
<dbReference type="AlphaFoldDB" id="C8TDY1"/>
<feature type="compositionally biased region" description="Polar residues" evidence="1">
    <location>
        <begin position="35"/>
        <end position="50"/>
    </location>
</feature>
<evidence type="ECO:0000313" key="3">
    <source>
        <dbReference type="Proteomes" id="UP000243681"/>
    </source>
</evidence>